<accession>A0A2P1PZ95</accession>
<dbReference type="InterPro" id="IPR036388">
    <property type="entry name" value="WH-like_DNA-bd_sf"/>
</dbReference>
<evidence type="ECO:0000313" key="2">
    <source>
        <dbReference type="Proteomes" id="UP000241074"/>
    </source>
</evidence>
<dbReference type="Pfam" id="PF11625">
    <property type="entry name" value="DUF3253"/>
    <property type="match status" value="1"/>
</dbReference>
<dbReference type="SUPFAM" id="SSF46785">
    <property type="entry name" value="Winged helix' DNA-binding domain"/>
    <property type="match status" value="1"/>
</dbReference>
<reference evidence="1 2" key="1">
    <citation type="submission" date="2018-03" db="EMBL/GenBank/DDBJ databases">
        <title>Ahniella affigens gen. nov., sp. nov., a gammaproteobacterium isolated from sandy soil near a stream.</title>
        <authorList>
            <person name="Ko Y."/>
            <person name="Kim J.-H."/>
        </authorList>
    </citation>
    <scope>NUCLEOTIDE SEQUENCE [LARGE SCALE GENOMIC DNA]</scope>
    <source>
        <strain evidence="1 2">D13</strain>
    </source>
</reference>
<name>A0A2P1PZ95_9GAMM</name>
<dbReference type="Proteomes" id="UP000241074">
    <property type="component" value="Chromosome"/>
</dbReference>
<dbReference type="InterPro" id="IPR021660">
    <property type="entry name" value="DUF3253"/>
</dbReference>
<keyword evidence="2" id="KW-1185">Reference proteome</keyword>
<protein>
    <submittedName>
        <fullName evidence="1">DUF3253 domain-containing protein</fullName>
    </submittedName>
</protein>
<dbReference type="AlphaFoldDB" id="A0A2P1PZ95"/>
<gene>
    <name evidence="1" type="ORF">C7S18_17560</name>
</gene>
<reference evidence="1 2" key="2">
    <citation type="submission" date="2018-03" db="EMBL/GenBank/DDBJ databases">
        <authorList>
            <person name="Keele B.F."/>
        </authorList>
    </citation>
    <scope>NUCLEOTIDE SEQUENCE [LARGE SCALE GENOMIC DNA]</scope>
    <source>
        <strain evidence="1 2">D13</strain>
    </source>
</reference>
<dbReference type="EMBL" id="CP027860">
    <property type="protein sequence ID" value="AVQ00169.1"/>
    <property type="molecule type" value="Genomic_DNA"/>
</dbReference>
<dbReference type="OrthoDB" id="6183357at2"/>
<dbReference type="InterPro" id="IPR036390">
    <property type="entry name" value="WH_DNA-bd_sf"/>
</dbReference>
<organism evidence="1 2">
    <name type="scientific">Ahniella affigens</name>
    <dbReference type="NCBI Taxonomy" id="2021234"/>
    <lineage>
        <taxon>Bacteria</taxon>
        <taxon>Pseudomonadati</taxon>
        <taxon>Pseudomonadota</taxon>
        <taxon>Gammaproteobacteria</taxon>
        <taxon>Lysobacterales</taxon>
        <taxon>Rhodanobacteraceae</taxon>
        <taxon>Ahniella</taxon>
    </lineage>
</organism>
<dbReference type="KEGG" id="xba:C7S18_17560"/>
<proteinExistence type="predicted"/>
<evidence type="ECO:0000313" key="1">
    <source>
        <dbReference type="EMBL" id="AVQ00169.1"/>
    </source>
</evidence>
<dbReference type="Gene3D" id="1.10.10.10">
    <property type="entry name" value="Winged helix-like DNA-binding domain superfamily/Winged helix DNA-binding domain"/>
    <property type="match status" value="1"/>
</dbReference>
<sequence>MPLSPRQPPDDALSKVIHDYLVEMLDARLGDASICPSETARLLGEDLRVEWRDLMRPIREVTARLADQGRIEVLQSGRPVNIREARGPVRIRRKGWMRPAD</sequence>